<keyword evidence="1" id="KW-0472">Membrane</keyword>
<dbReference type="PATRIC" id="fig|1217703.3.peg.144"/>
<protein>
    <submittedName>
        <fullName evidence="2">Uncharacterized protein</fullName>
    </submittedName>
</protein>
<keyword evidence="3" id="KW-1185">Reference proteome</keyword>
<reference evidence="2 3" key="1">
    <citation type="submission" date="2013-02" db="EMBL/GenBank/DDBJ databases">
        <title>The Genome Sequence of Acinetobacter sp. ANC 4105.</title>
        <authorList>
            <consortium name="The Broad Institute Genome Sequencing Platform"/>
            <consortium name="The Broad Institute Genome Sequencing Center for Infectious Disease"/>
            <person name="Cerqueira G."/>
            <person name="Feldgarden M."/>
            <person name="Courvalin P."/>
            <person name="Perichon B."/>
            <person name="Grillot-Courvalin C."/>
            <person name="Clermont D."/>
            <person name="Rocha E."/>
            <person name="Yoon E.-J."/>
            <person name="Nemec A."/>
            <person name="Walker B."/>
            <person name="Young S.K."/>
            <person name="Zeng Q."/>
            <person name="Gargeya S."/>
            <person name="Fitzgerald M."/>
            <person name="Haas B."/>
            <person name="Abouelleil A."/>
            <person name="Alvarado L."/>
            <person name="Arachchi H.M."/>
            <person name="Berlin A.M."/>
            <person name="Chapman S.B."/>
            <person name="Dewar J."/>
            <person name="Goldberg J."/>
            <person name="Griggs A."/>
            <person name="Gujja S."/>
            <person name="Hansen M."/>
            <person name="Howarth C."/>
            <person name="Imamovic A."/>
            <person name="Larimer J."/>
            <person name="McCowan C."/>
            <person name="Murphy C."/>
            <person name="Neiman D."/>
            <person name="Pearson M."/>
            <person name="Priest M."/>
            <person name="Roberts A."/>
            <person name="Saif S."/>
            <person name="Shea T."/>
            <person name="Sisk P."/>
            <person name="Sykes S."/>
            <person name="Wortman J."/>
            <person name="Nusbaum C."/>
            <person name="Birren B."/>
        </authorList>
    </citation>
    <scope>NUCLEOTIDE SEQUENCE [LARGE SCALE GENOMIC DNA]</scope>
    <source>
        <strain evidence="2 3">ANC 4105</strain>
    </source>
</reference>
<organism evidence="2 3">
    <name type="scientific">Acinetobacter dispersus</name>
    <dbReference type="NCBI Taxonomy" id="70348"/>
    <lineage>
        <taxon>Bacteria</taxon>
        <taxon>Pseudomonadati</taxon>
        <taxon>Pseudomonadota</taxon>
        <taxon>Gammaproteobacteria</taxon>
        <taxon>Moraxellales</taxon>
        <taxon>Moraxellaceae</taxon>
        <taxon>Acinetobacter</taxon>
    </lineage>
</organism>
<comment type="caution">
    <text evidence="2">The sequence shown here is derived from an EMBL/GenBank/DDBJ whole genome shotgun (WGS) entry which is preliminary data.</text>
</comment>
<dbReference type="HOGENOM" id="CLU_1363760_0_0_6"/>
<keyword evidence="1" id="KW-1133">Transmembrane helix</keyword>
<gene>
    <name evidence="2" type="ORF">F904_00155</name>
</gene>
<sequence>MNKNKIKFYSILLWGVVLYSIALLIYSTNKIVFHDSADAISAFGSILGAFGTLFATIVAAYLFNDWKDQKKYEIVSTLALEAHREFIYAKDKYHFFLFQHIYGTPEITYKEVDDDLFKVISKLNLLDAILERFKFGIRINSEIENIYTKGYCKVPQHYRQVVDLKRYGASQLQVVFDQAFSKDNDLYKKLLDIIEKVEDKK</sequence>
<evidence type="ECO:0000313" key="3">
    <source>
        <dbReference type="Proteomes" id="UP000013261"/>
    </source>
</evidence>
<dbReference type="OrthoDB" id="6709132at2"/>
<dbReference type="EMBL" id="APRL01000001">
    <property type="protein sequence ID" value="ENW97317.1"/>
    <property type="molecule type" value="Genomic_DNA"/>
</dbReference>
<dbReference type="Proteomes" id="UP000013261">
    <property type="component" value="Unassembled WGS sequence"/>
</dbReference>
<name>N9LM22_9GAMM</name>
<dbReference type="AlphaFoldDB" id="N9LM22"/>
<keyword evidence="1" id="KW-0812">Transmembrane</keyword>
<feature type="transmembrane region" description="Helical" evidence="1">
    <location>
        <begin position="7"/>
        <end position="27"/>
    </location>
</feature>
<proteinExistence type="predicted"/>
<accession>N9LM22</accession>
<feature type="transmembrane region" description="Helical" evidence="1">
    <location>
        <begin position="39"/>
        <end position="63"/>
    </location>
</feature>
<dbReference type="eggNOG" id="ENOG5031RV1">
    <property type="taxonomic scope" value="Bacteria"/>
</dbReference>
<dbReference type="RefSeq" id="WP_005183525.1">
    <property type="nucleotide sequence ID" value="NZ_KB850048.1"/>
</dbReference>
<evidence type="ECO:0000256" key="1">
    <source>
        <dbReference type="SAM" id="Phobius"/>
    </source>
</evidence>
<evidence type="ECO:0000313" key="2">
    <source>
        <dbReference type="EMBL" id="ENW97317.1"/>
    </source>
</evidence>